<evidence type="ECO:0000256" key="6">
    <source>
        <dbReference type="ARBA" id="ARBA00024695"/>
    </source>
</evidence>
<comment type="subcellular location">
    <subcellularLocation>
        <location evidence="1">Nucleus</location>
        <location evidence="1">Nucleolus</location>
    </subcellularLocation>
</comment>
<protein>
    <submittedName>
        <fullName evidence="7">Uncharacterized protein</fullName>
    </submittedName>
</protein>
<evidence type="ECO:0000313" key="7">
    <source>
        <dbReference type="EMBL" id="KAK6322823.1"/>
    </source>
</evidence>
<comment type="similarity">
    <text evidence="2">Belongs to the NOP14 family.</text>
</comment>
<dbReference type="GO" id="GO:0030692">
    <property type="term" value="C:Noc4p-Nop14p complex"/>
    <property type="evidence" value="ECO:0007669"/>
    <property type="project" value="TreeGrafter"/>
</dbReference>
<dbReference type="GO" id="GO:0030490">
    <property type="term" value="P:maturation of SSU-rRNA"/>
    <property type="evidence" value="ECO:0007669"/>
    <property type="project" value="TreeGrafter"/>
</dbReference>
<dbReference type="AlphaFoldDB" id="A0AAN8M827"/>
<name>A0AAN8M827_9TELE</name>
<keyword evidence="3" id="KW-0690">Ribosome biogenesis</keyword>
<proteinExistence type="inferred from homology"/>
<evidence type="ECO:0000313" key="8">
    <source>
        <dbReference type="Proteomes" id="UP001356427"/>
    </source>
</evidence>
<gene>
    <name evidence="7" type="ORF">J4Q44_G00076150</name>
</gene>
<comment type="function">
    <text evidence="6">Involved in nucleolar processing of pre-18S ribosomal RNA. Has a role in the nuclear export of 40S pre-ribosomal subunit to the cytoplasm.</text>
</comment>
<comment type="caution">
    <text evidence="7">The sequence shown here is derived from an EMBL/GenBank/DDBJ whole genome shotgun (WGS) entry which is preliminary data.</text>
</comment>
<reference evidence="7 8" key="1">
    <citation type="submission" date="2021-04" db="EMBL/GenBank/DDBJ databases">
        <authorList>
            <person name="De Guttry C."/>
            <person name="Zahm M."/>
            <person name="Klopp C."/>
            <person name="Cabau C."/>
            <person name="Louis A."/>
            <person name="Berthelot C."/>
            <person name="Parey E."/>
            <person name="Roest Crollius H."/>
            <person name="Montfort J."/>
            <person name="Robinson-Rechavi M."/>
            <person name="Bucao C."/>
            <person name="Bouchez O."/>
            <person name="Gislard M."/>
            <person name="Lluch J."/>
            <person name="Milhes M."/>
            <person name="Lampietro C."/>
            <person name="Lopez Roques C."/>
            <person name="Donnadieu C."/>
            <person name="Braasch I."/>
            <person name="Desvignes T."/>
            <person name="Postlethwait J."/>
            <person name="Bobe J."/>
            <person name="Wedekind C."/>
            <person name="Guiguen Y."/>
        </authorList>
    </citation>
    <scope>NUCLEOTIDE SEQUENCE [LARGE SCALE GENOMIC DNA]</scope>
    <source>
        <strain evidence="7">Cs_M1</strain>
        <tissue evidence="7">Blood</tissue>
    </source>
</reference>
<evidence type="ECO:0000256" key="4">
    <source>
        <dbReference type="ARBA" id="ARBA00022552"/>
    </source>
</evidence>
<evidence type="ECO:0000256" key="1">
    <source>
        <dbReference type="ARBA" id="ARBA00004604"/>
    </source>
</evidence>
<dbReference type="PANTHER" id="PTHR23183:SF0">
    <property type="entry name" value="NUCLEOLAR PROTEIN 14"/>
    <property type="match status" value="1"/>
</dbReference>
<dbReference type="EMBL" id="JAGTTL010000005">
    <property type="protein sequence ID" value="KAK6322823.1"/>
    <property type="molecule type" value="Genomic_DNA"/>
</dbReference>
<dbReference type="GO" id="GO:0032040">
    <property type="term" value="C:small-subunit processome"/>
    <property type="evidence" value="ECO:0007669"/>
    <property type="project" value="InterPro"/>
</dbReference>
<accession>A0AAN8M827</accession>
<organism evidence="7 8">
    <name type="scientific">Coregonus suidteri</name>
    <dbReference type="NCBI Taxonomy" id="861788"/>
    <lineage>
        <taxon>Eukaryota</taxon>
        <taxon>Metazoa</taxon>
        <taxon>Chordata</taxon>
        <taxon>Craniata</taxon>
        <taxon>Vertebrata</taxon>
        <taxon>Euteleostomi</taxon>
        <taxon>Actinopterygii</taxon>
        <taxon>Neopterygii</taxon>
        <taxon>Teleostei</taxon>
        <taxon>Protacanthopterygii</taxon>
        <taxon>Salmoniformes</taxon>
        <taxon>Salmonidae</taxon>
        <taxon>Coregoninae</taxon>
        <taxon>Coregonus</taxon>
    </lineage>
</organism>
<dbReference type="Proteomes" id="UP001356427">
    <property type="component" value="Unassembled WGS sequence"/>
</dbReference>
<evidence type="ECO:0000256" key="2">
    <source>
        <dbReference type="ARBA" id="ARBA00007466"/>
    </source>
</evidence>
<keyword evidence="4" id="KW-0698">rRNA processing</keyword>
<evidence type="ECO:0000256" key="5">
    <source>
        <dbReference type="ARBA" id="ARBA00023242"/>
    </source>
</evidence>
<evidence type="ECO:0000256" key="3">
    <source>
        <dbReference type="ARBA" id="ARBA00022517"/>
    </source>
</evidence>
<keyword evidence="8" id="KW-1185">Reference proteome</keyword>
<sequence length="74" mass="9004">MLNNSKGKETLLKEYKDKANKFIDRRFGEYDTNMDPEEKILQRFSMERQRTQDKKDMYNLNEEEELTPLWPVSV</sequence>
<keyword evidence="5" id="KW-0539">Nucleus</keyword>
<dbReference type="PANTHER" id="PTHR23183">
    <property type="entry name" value="NOP14"/>
    <property type="match status" value="1"/>
</dbReference>
<dbReference type="Pfam" id="PF04147">
    <property type="entry name" value="Nop14"/>
    <property type="match status" value="1"/>
</dbReference>
<dbReference type="InterPro" id="IPR007276">
    <property type="entry name" value="Nop14"/>
</dbReference>